<dbReference type="Proteomes" id="UP001163321">
    <property type="component" value="Chromosome 2"/>
</dbReference>
<name>A0ACC0WF90_9STRA</name>
<keyword evidence="2" id="KW-1185">Reference proteome</keyword>
<sequence>MGITYKILFEKQLKRQEKGKFPLALEPFTTDCVQTMTSRVRAYIFQLAVTFHDGTLAVSYKWGSPDHYLHGNKKHPSEKSLDHIAQFQIGNTLAHFAGAFSDGEIYPTGTMNDVYGVSGGMEDWVYAASCENQFYDDRSEPFRPCKPTTFGGYPKEKNNLQ</sequence>
<reference evidence="1 2" key="1">
    <citation type="journal article" date="2022" name="bioRxiv">
        <title>The genome of the oomycete Peronosclerospora sorghi, a cosmopolitan pathogen of maize and sorghum, is inflated with dispersed pseudogenes.</title>
        <authorList>
            <person name="Fletcher K."/>
            <person name="Martin F."/>
            <person name="Isakeit T."/>
            <person name="Cavanaugh K."/>
            <person name="Magill C."/>
            <person name="Michelmore R."/>
        </authorList>
    </citation>
    <scope>NUCLEOTIDE SEQUENCE [LARGE SCALE GENOMIC DNA]</scope>
    <source>
        <strain evidence="1">P6</strain>
    </source>
</reference>
<gene>
    <name evidence="1" type="ORF">PsorP6_017941</name>
</gene>
<dbReference type="EMBL" id="CM047581">
    <property type="protein sequence ID" value="KAI9916753.1"/>
    <property type="molecule type" value="Genomic_DNA"/>
</dbReference>
<organism evidence="1 2">
    <name type="scientific">Peronosclerospora sorghi</name>
    <dbReference type="NCBI Taxonomy" id="230839"/>
    <lineage>
        <taxon>Eukaryota</taxon>
        <taxon>Sar</taxon>
        <taxon>Stramenopiles</taxon>
        <taxon>Oomycota</taxon>
        <taxon>Peronosporomycetes</taxon>
        <taxon>Peronosporales</taxon>
        <taxon>Peronosporaceae</taxon>
        <taxon>Peronosclerospora</taxon>
    </lineage>
</organism>
<protein>
    <submittedName>
        <fullName evidence="1">Uncharacterized protein</fullName>
    </submittedName>
</protein>
<comment type="caution">
    <text evidence="1">The sequence shown here is derived from an EMBL/GenBank/DDBJ whole genome shotgun (WGS) entry which is preliminary data.</text>
</comment>
<proteinExistence type="predicted"/>
<evidence type="ECO:0000313" key="2">
    <source>
        <dbReference type="Proteomes" id="UP001163321"/>
    </source>
</evidence>
<evidence type="ECO:0000313" key="1">
    <source>
        <dbReference type="EMBL" id="KAI9916753.1"/>
    </source>
</evidence>
<accession>A0ACC0WF90</accession>